<dbReference type="PROSITE" id="PS50075">
    <property type="entry name" value="CARRIER"/>
    <property type="match status" value="1"/>
</dbReference>
<sequence>MVAKERIQRLFDAAEIQVSASTLDESAPLAQQGLDSLDMANLLFQIEQACKSTIAPEESARLRTLGDITGYIERAQSAGAWHE</sequence>
<dbReference type="InterPro" id="IPR009081">
    <property type="entry name" value="PP-bd_ACP"/>
</dbReference>
<organism evidence="2 3">
    <name type="scientific">Pendulispora rubella</name>
    <dbReference type="NCBI Taxonomy" id="2741070"/>
    <lineage>
        <taxon>Bacteria</taxon>
        <taxon>Pseudomonadati</taxon>
        <taxon>Myxococcota</taxon>
        <taxon>Myxococcia</taxon>
        <taxon>Myxococcales</taxon>
        <taxon>Sorangiineae</taxon>
        <taxon>Pendulisporaceae</taxon>
        <taxon>Pendulispora</taxon>
    </lineage>
</organism>
<accession>A0ABZ2KWP2</accession>
<dbReference type="SUPFAM" id="SSF47336">
    <property type="entry name" value="ACP-like"/>
    <property type="match status" value="1"/>
</dbReference>
<protein>
    <submittedName>
        <fullName evidence="2">Acyl carrier protein</fullName>
    </submittedName>
</protein>
<dbReference type="Gene3D" id="1.10.1200.10">
    <property type="entry name" value="ACP-like"/>
    <property type="match status" value="1"/>
</dbReference>
<keyword evidence="3" id="KW-1185">Reference proteome</keyword>
<name>A0ABZ2KWP2_9BACT</name>
<dbReference type="RefSeq" id="WP_394831342.1">
    <property type="nucleotide sequence ID" value="NZ_CP089929.1"/>
</dbReference>
<dbReference type="Pfam" id="PF00550">
    <property type="entry name" value="PP-binding"/>
    <property type="match status" value="1"/>
</dbReference>
<reference evidence="2" key="1">
    <citation type="submission" date="2021-12" db="EMBL/GenBank/DDBJ databases">
        <title>Discovery of the Pendulisporaceae a myxobacterial family with distinct sporulation behavior and unique specialized metabolism.</title>
        <authorList>
            <person name="Garcia R."/>
            <person name="Popoff A."/>
            <person name="Bader C.D."/>
            <person name="Loehr J."/>
            <person name="Walesch S."/>
            <person name="Walt C."/>
            <person name="Boldt J."/>
            <person name="Bunk B."/>
            <person name="Haeckl F.J.F.P.J."/>
            <person name="Gunesch A.P."/>
            <person name="Birkelbach J."/>
            <person name="Nuebel U."/>
            <person name="Pietschmann T."/>
            <person name="Bach T."/>
            <person name="Mueller R."/>
        </authorList>
    </citation>
    <scope>NUCLEOTIDE SEQUENCE</scope>
    <source>
        <strain evidence="2">MSr11367</strain>
    </source>
</reference>
<dbReference type="EMBL" id="CP089983">
    <property type="protein sequence ID" value="WXB01724.1"/>
    <property type="molecule type" value="Genomic_DNA"/>
</dbReference>
<evidence type="ECO:0000313" key="3">
    <source>
        <dbReference type="Proteomes" id="UP001374803"/>
    </source>
</evidence>
<gene>
    <name evidence="2" type="ORF">LVJ94_33015</name>
</gene>
<feature type="domain" description="Carrier" evidence="1">
    <location>
        <begin position="1"/>
        <end position="76"/>
    </location>
</feature>
<dbReference type="InterPro" id="IPR036736">
    <property type="entry name" value="ACP-like_sf"/>
</dbReference>
<evidence type="ECO:0000259" key="1">
    <source>
        <dbReference type="PROSITE" id="PS50075"/>
    </source>
</evidence>
<dbReference type="Proteomes" id="UP001374803">
    <property type="component" value="Chromosome"/>
</dbReference>
<proteinExistence type="predicted"/>
<evidence type="ECO:0000313" key="2">
    <source>
        <dbReference type="EMBL" id="WXB01724.1"/>
    </source>
</evidence>